<evidence type="ECO:0000256" key="2">
    <source>
        <dbReference type="ARBA" id="ARBA00023125"/>
    </source>
</evidence>
<proteinExistence type="predicted"/>
<evidence type="ECO:0000256" key="4">
    <source>
        <dbReference type="PROSITE-ProRule" id="PRU00335"/>
    </source>
</evidence>
<comment type="caution">
    <text evidence="6">The sequence shown here is derived from an EMBL/GenBank/DDBJ whole genome shotgun (WGS) entry which is preliminary data.</text>
</comment>
<gene>
    <name evidence="6" type="ORF">JM93_03770</name>
</gene>
<dbReference type="RefSeq" id="WP_145346383.1">
    <property type="nucleotide sequence ID" value="NZ_SMLY01000070.1"/>
</dbReference>
<dbReference type="InterPro" id="IPR009057">
    <property type="entry name" value="Homeodomain-like_sf"/>
</dbReference>
<evidence type="ECO:0000256" key="1">
    <source>
        <dbReference type="ARBA" id="ARBA00023015"/>
    </source>
</evidence>
<dbReference type="InterPro" id="IPR036271">
    <property type="entry name" value="Tet_transcr_reg_TetR-rel_C_sf"/>
</dbReference>
<dbReference type="OrthoDB" id="9809772at2"/>
<dbReference type="PANTHER" id="PTHR47506:SF6">
    <property type="entry name" value="HTH-TYPE TRANSCRIPTIONAL REPRESSOR NEMR"/>
    <property type="match status" value="1"/>
</dbReference>
<dbReference type="InterPro" id="IPR054156">
    <property type="entry name" value="YxaF_TetR_C"/>
</dbReference>
<evidence type="ECO:0000259" key="5">
    <source>
        <dbReference type="PROSITE" id="PS50977"/>
    </source>
</evidence>
<dbReference type="GO" id="GO:0003677">
    <property type="term" value="F:DNA binding"/>
    <property type="evidence" value="ECO:0007669"/>
    <property type="project" value="UniProtKB-UniRule"/>
</dbReference>
<organism evidence="6 7">
    <name type="scientific">Roseibium hamelinense</name>
    <dbReference type="NCBI Taxonomy" id="150831"/>
    <lineage>
        <taxon>Bacteria</taxon>
        <taxon>Pseudomonadati</taxon>
        <taxon>Pseudomonadota</taxon>
        <taxon>Alphaproteobacteria</taxon>
        <taxon>Hyphomicrobiales</taxon>
        <taxon>Stappiaceae</taxon>
        <taxon>Roseibium</taxon>
    </lineage>
</organism>
<dbReference type="SUPFAM" id="SSF48498">
    <property type="entry name" value="Tetracyclin repressor-like, C-terminal domain"/>
    <property type="match status" value="1"/>
</dbReference>
<sequence>MPRNPDTEANILSLAETLIRKNGYNGFSFRDLASGIGVKSSSVHYYYPTKADLGAKVARHYTDRFLNALGAPEDAPAAAEGVIAKLHSQFEQALRKDGQMCLCGILAAESGGLPDSVINETRAFFNRTSAWLISALKQTSWGEGKTDTQVESAAISMLALFEGALLMARANKNPDLFDNIDALGLIAR</sequence>
<dbReference type="Proteomes" id="UP000320593">
    <property type="component" value="Unassembled WGS sequence"/>
</dbReference>
<keyword evidence="3" id="KW-0804">Transcription</keyword>
<evidence type="ECO:0000313" key="7">
    <source>
        <dbReference type="Proteomes" id="UP000320593"/>
    </source>
</evidence>
<dbReference type="PROSITE" id="PS50977">
    <property type="entry name" value="HTH_TETR_2"/>
    <property type="match status" value="1"/>
</dbReference>
<dbReference type="InterPro" id="IPR001647">
    <property type="entry name" value="HTH_TetR"/>
</dbReference>
<dbReference type="PANTHER" id="PTHR47506">
    <property type="entry name" value="TRANSCRIPTIONAL REGULATORY PROTEIN"/>
    <property type="match status" value="1"/>
</dbReference>
<dbReference type="Pfam" id="PF00440">
    <property type="entry name" value="TetR_N"/>
    <property type="match status" value="1"/>
</dbReference>
<dbReference type="Gene3D" id="1.10.357.10">
    <property type="entry name" value="Tetracycline Repressor, domain 2"/>
    <property type="match status" value="1"/>
</dbReference>
<feature type="domain" description="HTH tetR-type" evidence="5">
    <location>
        <begin position="5"/>
        <end position="65"/>
    </location>
</feature>
<evidence type="ECO:0000256" key="3">
    <source>
        <dbReference type="ARBA" id="ARBA00023163"/>
    </source>
</evidence>
<keyword evidence="2 4" id="KW-0238">DNA-binding</keyword>
<dbReference type="AlphaFoldDB" id="A0A562SKY1"/>
<reference evidence="6 7" key="1">
    <citation type="submission" date="2019-07" db="EMBL/GenBank/DDBJ databases">
        <title>Genomic Encyclopedia of Archaeal and Bacterial Type Strains, Phase II (KMG-II): from individual species to whole genera.</title>
        <authorList>
            <person name="Goeker M."/>
        </authorList>
    </citation>
    <scope>NUCLEOTIDE SEQUENCE [LARGE SCALE GENOMIC DNA]</scope>
    <source>
        <strain evidence="6 7">ATCC BAA-252</strain>
    </source>
</reference>
<keyword evidence="1" id="KW-0805">Transcription regulation</keyword>
<accession>A0A562SKY1</accession>
<dbReference type="Pfam" id="PF21993">
    <property type="entry name" value="TetR_C_13_2"/>
    <property type="match status" value="1"/>
</dbReference>
<evidence type="ECO:0000313" key="6">
    <source>
        <dbReference type="EMBL" id="TWI81808.1"/>
    </source>
</evidence>
<dbReference type="EMBL" id="VLLF01000010">
    <property type="protein sequence ID" value="TWI81808.1"/>
    <property type="molecule type" value="Genomic_DNA"/>
</dbReference>
<name>A0A562SKY1_9HYPH</name>
<feature type="DNA-binding region" description="H-T-H motif" evidence="4">
    <location>
        <begin position="28"/>
        <end position="47"/>
    </location>
</feature>
<dbReference type="SUPFAM" id="SSF46689">
    <property type="entry name" value="Homeodomain-like"/>
    <property type="match status" value="1"/>
</dbReference>
<protein>
    <submittedName>
        <fullName evidence="6">TetR family transcriptional regulator</fullName>
    </submittedName>
</protein>
<keyword evidence="7" id="KW-1185">Reference proteome</keyword>